<dbReference type="PANTHER" id="PTHR42754">
    <property type="entry name" value="ENDOGLUCANASE"/>
    <property type="match status" value="1"/>
</dbReference>
<dbReference type="OrthoDB" id="9811934at2"/>
<feature type="domain" description="Secretion system C-terminal sorting" evidence="1">
    <location>
        <begin position="1494"/>
        <end position="1570"/>
    </location>
</feature>
<reference evidence="2 3" key="1">
    <citation type="submission" date="2018-03" db="EMBL/GenBank/DDBJ databases">
        <title>Adhaeribacter sp. HMF7605 Genome sequencing and assembly.</title>
        <authorList>
            <person name="Kang H."/>
            <person name="Kang J."/>
            <person name="Cha I."/>
            <person name="Kim H."/>
            <person name="Joh K."/>
        </authorList>
    </citation>
    <scope>NUCLEOTIDE SEQUENCE [LARGE SCALE GENOMIC DNA]</scope>
    <source>
        <strain evidence="2 3">HMF7605</strain>
    </source>
</reference>
<dbReference type="RefSeq" id="WP_106930867.1">
    <property type="nucleotide sequence ID" value="NZ_PYFT01000001.1"/>
</dbReference>
<evidence type="ECO:0000259" key="1">
    <source>
        <dbReference type="Pfam" id="PF18962"/>
    </source>
</evidence>
<dbReference type="Proteomes" id="UP000240357">
    <property type="component" value="Unassembled WGS sequence"/>
</dbReference>
<dbReference type="InterPro" id="IPR026444">
    <property type="entry name" value="Secre_tail"/>
</dbReference>
<accession>A0A2T2YH45</accession>
<dbReference type="InterPro" id="IPR011047">
    <property type="entry name" value="Quinoprotein_ADH-like_sf"/>
</dbReference>
<dbReference type="EMBL" id="PYFT01000001">
    <property type="protein sequence ID" value="PSR54829.1"/>
    <property type="molecule type" value="Genomic_DNA"/>
</dbReference>
<protein>
    <recommendedName>
        <fullName evidence="1">Secretion system C-terminal sorting domain-containing protein</fullName>
    </recommendedName>
</protein>
<dbReference type="SUPFAM" id="SSF50998">
    <property type="entry name" value="Quinoprotein alcohol dehydrogenase-like"/>
    <property type="match status" value="1"/>
</dbReference>
<dbReference type="PRINTS" id="PR00313">
    <property type="entry name" value="CABNDNGRPT"/>
</dbReference>
<evidence type="ECO:0000313" key="2">
    <source>
        <dbReference type="EMBL" id="PSR54829.1"/>
    </source>
</evidence>
<evidence type="ECO:0000313" key="3">
    <source>
        <dbReference type="Proteomes" id="UP000240357"/>
    </source>
</evidence>
<dbReference type="Pfam" id="PF18962">
    <property type="entry name" value="Por_Secre_tail"/>
    <property type="match status" value="1"/>
</dbReference>
<comment type="caution">
    <text evidence="2">The sequence shown here is derived from an EMBL/GenBank/DDBJ whole genome shotgun (WGS) entry which is preliminary data.</text>
</comment>
<proteinExistence type="predicted"/>
<dbReference type="PANTHER" id="PTHR42754:SF1">
    <property type="entry name" value="LIPOPROTEIN"/>
    <property type="match status" value="1"/>
</dbReference>
<dbReference type="Gene3D" id="2.80.10.50">
    <property type="match status" value="2"/>
</dbReference>
<sequence>MKIHVSLGYPIQLNRVFNNWWIYLCPCFLLHFTFPTQTFAQNKVWDKTLGGEKLEILTVVKQTSDGGYILGGSSASGISGDKSEPNKGEKDEFGAYPNDYWVVKLNADGSKAWDKTIGGREEDVLNSIQLTSDGGYLLGGTSTSGVSGNKKDINYGASDYWLVKLDAKGNKLWDKSYGGKGSDNLVSLQPSSDGGYLLGGSSTSGINGNKTHPKIGRSDFWIVKLQADGTMIWDRTFGGTNDDFLSTFVSTPDGGCLLSGQIYEIGTKLIKVKADGSQDWEKTVGYPEIIALQTIKEGGFIAGYSVSTSSASFNYGIRKLKSDGTPVWEKSFGGNDSDYLKFLQVTTDGGYILGGTSYSDSSGVKTEHKRGTCLGENFFLSSCGTDYWVLKLNADGTQEWDRTIGSEEYDDLTFLQQTKEGGYILGGTASSGSSYDKTQTSRGSNDYWVVQLDNTVRQNQTITFAPIVLTKIVGDAPFALEAKASSGLPIAFRVLSGPATVKGNIVTLTGVGEVRVQAYQAGNATYNSAATDQTFVVDERKYITKQWDKTYGGFNQETLSALIPTPDGGYLAGGYSNSGNTGDKSSPGKGRNDYWLTKLNNQGQKEWDKAYGGNNGDSLMALVATPDGGFLLGGTSYSGKSGDKSQEIRGSGQGIYGHGDYWLVKIDAQGTKLWDKTYGGNAADELMALMTTPDGGFLLGGTSYSGKSGDKSQASKDTEQEAYLRGDYWLVKVDAKGTKLWDKTFGGGGSDKLMALVVAPEGGYLVGGSSTSGISGDKSEVNRSLEDYWVVRLKEDGSKIWDKTLGGLPETVYYDECNENCEMKVGRSILTALVATPDGSFLLGGYSNAEKGADKTDGNLVGSYSSSILNDYWIVKIDSKGKKMWDKTYGGIFSEKVLDYDIGTYFTGNSQLSSIIATPDGNYLLAGTSDSDKGRDRSENARGGGELYIYLFRGEIPDDYRIGRRSERDYWVVKIDEEGTKKWDRTIGSRDFDVLKAVVPTADGSYVLGGTSNGLIGGDKTEATRDTTQFAAGASTDFWLVKVKDETSTPSAVWNMRYGGTGTDNFTVAIPTSDGGYLAGGYTNSGSSKDKSQTNQGKNDYWIVKSDQNGKKLWDKRYGGSGDDYLNRVIPTQDGGYLLAGSSLSGKNGDKSDANLGERDYWVVKVDAAGNKQWDKTFGGTGYDELKKVIQLASGEYVLGGYSNSPVSGDKSQASQGDHDYWLVKISANGAKIWDKTYGGNQAETLSSFTPTSDGGFLLTGSSLSGASGNKSQPSQGSSDYWIVKTDKDGNLLWDKTYGGSDQDEVYSVAWNGKEYLISGTSSSGKSGDKTQSSQGGKDYWVIKLDEKGTKLWDRTFGGNQDDELRASTFTTEGHYVLAGKSYSEGSGDKSQPGQGLSDYWVVQIEEDGDKVADQRFGGSSQEELRTVFQTNDGGLLLGGRSDSGVSGDRTQPSQGGTDYWLVKIAPITTSIIAARITTPATEPVVSLEQLRAYPNPFSAQVTIRFALPETQTAQVKVYDSQGREIATLFRATAQAHQIYQIEWRAYNNVSGMYLLQLQTPTKRYQQKLLLAR</sequence>
<name>A0A2T2YH45_9BACT</name>
<organism evidence="2 3">
    <name type="scientific">Adhaeribacter arboris</name>
    <dbReference type="NCBI Taxonomy" id="2072846"/>
    <lineage>
        <taxon>Bacteria</taxon>
        <taxon>Pseudomonadati</taxon>
        <taxon>Bacteroidota</taxon>
        <taxon>Cytophagia</taxon>
        <taxon>Cytophagales</taxon>
        <taxon>Hymenobacteraceae</taxon>
        <taxon>Adhaeribacter</taxon>
    </lineage>
</organism>
<dbReference type="NCBIfam" id="TIGR04183">
    <property type="entry name" value="Por_Secre_tail"/>
    <property type="match status" value="1"/>
</dbReference>
<keyword evidence="3" id="KW-1185">Reference proteome</keyword>
<gene>
    <name evidence="2" type="ORF">AHMF7605_15620</name>
</gene>